<organism evidence="4 5">
    <name type="scientific">Acinetobacter shaoyimingii</name>
    <dbReference type="NCBI Taxonomy" id="2715164"/>
    <lineage>
        <taxon>Bacteria</taxon>
        <taxon>Pseudomonadati</taxon>
        <taxon>Pseudomonadota</taxon>
        <taxon>Gammaproteobacteria</taxon>
        <taxon>Moraxellales</taxon>
        <taxon>Moraxellaceae</taxon>
        <taxon>Acinetobacter</taxon>
    </lineage>
</organism>
<dbReference type="RefSeq" id="WP_166011103.1">
    <property type="nucleotide sequence ID" value="NZ_CP049801.1"/>
</dbReference>
<dbReference type="GO" id="GO:0004869">
    <property type="term" value="F:cysteine-type endopeptidase inhibitor activity"/>
    <property type="evidence" value="ECO:0007669"/>
    <property type="project" value="UniProtKB-KW"/>
</dbReference>
<keyword evidence="2" id="KW-0789">Thiol protease inhibitor</keyword>
<dbReference type="Pfam" id="PF09394">
    <property type="entry name" value="Inhibitor_I42"/>
    <property type="match status" value="1"/>
</dbReference>
<evidence type="ECO:0000256" key="2">
    <source>
        <dbReference type="ARBA" id="ARBA00022704"/>
    </source>
</evidence>
<dbReference type="PANTHER" id="PTHR36530">
    <property type="entry name" value="INHIBITOR OF CYSTEINE PEPTIDASE"/>
    <property type="match status" value="1"/>
</dbReference>
<dbReference type="InterPro" id="IPR052781">
    <property type="entry name" value="Cys_protease_inhibitor_I42"/>
</dbReference>
<accession>A0A6G8RYR3</accession>
<gene>
    <name evidence="4" type="ORF">G8E00_14135</name>
</gene>
<reference evidence="4 5" key="1">
    <citation type="submission" date="2020-03" db="EMBL/GenBank/DDBJ databases">
        <authorList>
            <person name="Zhu W."/>
        </authorList>
    </citation>
    <scope>NUCLEOTIDE SEQUENCE [LARGE SCALE GENOMIC DNA]</scope>
    <source>
        <strain evidence="4 5">323-1</strain>
    </source>
</reference>
<feature type="domain" description="Proteinase inhibitor I42 chagasin" evidence="3">
    <location>
        <begin position="45"/>
        <end position="128"/>
    </location>
</feature>
<dbReference type="PROSITE" id="PS51257">
    <property type="entry name" value="PROKAR_LIPOPROTEIN"/>
    <property type="match status" value="1"/>
</dbReference>
<name>A0A6G8RYR3_9GAMM</name>
<dbReference type="SUPFAM" id="SSF141066">
    <property type="entry name" value="ICP-like"/>
    <property type="match status" value="1"/>
</dbReference>
<dbReference type="Proteomes" id="UP000502297">
    <property type="component" value="Chromosome"/>
</dbReference>
<protein>
    <submittedName>
        <fullName evidence="4">Protease inhibitor I42 family protein</fullName>
    </submittedName>
</protein>
<keyword evidence="1" id="KW-0646">Protease inhibitor</keyword>
<dbReference type="InterPro" id="IPR036331">
    <property type="entry name" value="Chagasin-like_sf"/>
</dbReference>
<dbReference type="AlphaFoldDB" id="A0A6G8RYR3"/>
<evidence type="ECO:0000313" key="4">
    <source>
        <dbReference type="EMBL" id="QIO06990.1"/>
    </source>
</evidence>
<dbReference type="PANTHER" id="PTHR36530:SF1">
    <property type="entry name" value="AMOEBIASIN-1"/>
    <property type="match status" value="1"/>
</dbReference>
<dbReference type="EMBL" id="CP049801">
    <property type="protein sequence ID" value="QIO06990.1"/>
    <property type="molecule type" value="Genomic_DNA"/>
</dbReference>
<evidence type="ECO:0000313" key="5">
    <source>
        <dbReference type="Proteomes" id="UP000502297"/>
    </source>
</evidence>
<evidence type="ECO:0000259" key="3">
    <source>
        <dbReference type="Pfam" id="PF09394"/>
    </source>
</evidence>
<dbReference type="Gene3D" id="2.60.40.2020">
    <property type="match status" value="1"/>
</dbReference>
<evidence type="ECO:0000256" key="1">
    <source>
        <dbReference type="ARBA" id="ARBA00022690"/>
    </source>
</evidence>
<keyword evidence="5" id="KW-1185">Reference proteome</keyword>
<dbReference type="InterPro" id="IPR018990">
    <property type="entry name" value="Prot_inh_I42_chagasin"/>
</dbReference>
<dbReference type="KEGG" id="asha:G8E00_14135"/>
<sequence>MRTLFWMSGLCVILGLSACQSSTPNRIEKVHHYTLKQKCPTLLVMKVGEILQFNAPENPSTGYAWQLVQPLKLFKTEETFLQPETDKPVLGMGGEKSFSFRAEQPGQELIELVHVRSWESNKEPTEQWLCRIRVS</sequence>
<proteinExistence type="predicted"/>